<reference evidence="2 3" key="1">
    <citation type="submission" date="2019-06" db="EMBL/GenBank/DDBJ databases">
        <title>Rhizobium sp. CL12 isolated from roots of soybean.</title>
        <authorList>
            <person name="Wang C."/>
        </authorList>
    </citation>
    <scope>NUCLEOTIDE SEQUENCE [LARGE SCALE GENOMIC DNA]</scope>
    <source>
        <strain evidence="2 3">CL12</strain>
    </source>
</reference>
<sequence>MFLKNPRHLNPKPSGRCRARVAPCPSQELAMSSSFKLAVLTALMMSFVMSLFFAGLFTFVAFGPTPQWLGAWAKGLGLGWPLGFALAMLIGQPVRALALRLSGGSGKG</sequence>
<dbReference type="Proteomes" id="UP000316429">
    <property type="component" value="Unassembled WGS sequence"/>
</dbReference>
<accession>A0A504UY22</accession>
<gene>
    <name evidence="2" type="ORF">FJQ55_12945</name>
</gene>
<name>A0A504UY22_9HYPH</name>
<dbReference type="EMBL" id="VFYP01000001">
    <property type="protein sequence ID" value="TPP11661.1"/>
    <property type="molecule type" value="Genomic_DNA"/>
</dbReference>
<feature type="transmembrane region" description="Helical" evidence="1">
    <location>
        <begin position="37"/>
        <end position="62"/>
    </location>
</feature>
<dbReference type="InterPro" id="IPR021529">
    <property type="entry name" value="DUF2798"/>
</dbReference>
<keyword evidence="1" id="KW-0472">Membrane</keyword>
<feature type="transmembrane region" description="Helical" evidence="1">
    <location>
        <begin position="68"/>
        <end position="90"/>
    </location>
</feature>
<evidence type="ECO:0000313" key="3">
    <source>
        <dbReference type="Proteomes" id="UP000316429"/>
    </source>
</evidence>
<evidence type="ECO:0000256" key="1">
    <source>
        <dbReference type="SAM" id="Phobius"/>
    </source>
</evidence>
<organism evidence="2 3">
    <name type="scientific">Rhizobium glycinendophyticum</name>
    <dbReference type="NCBI Taxonomy" id="2589807"/>
    <lineage>
        <taxon>Bacteria</taxon>
        <taxon>Pseudomonadati</taxon>
        <taxon>Pseudomonadota</taxon>
        <taxon>Alphaproteobacteria</taxon>
        <taxon>Hyphomicrobiales</taxon>
        <taxon>Rhizobiaceae</taxon>
        <taxon>Rhizobium/Agrobacterium group</taxon>
        <taxon>Rhizobium</taxon>
    </lineage>
</organism>
<keyword evidence="1" id="KW-1133">Transmembrane helix</keyword>
<keyword evidence="3" id="KW-1185">Reference proteome</keyword>
<keyword evidence="1" id="KW-0812">Transmembrane</keyword>
<dbReference type="Pfam" id="PF11391">
    <property type="entry name" value="DUF2798"/>
    <property type="match status" value="1"/>
</dbReference>
<dbReference type="AlphaFoldDB" id="A0A504UY22"/>
<comment type="caution">
    <text evidence="2">The sequence shown here is derived from an EMBL/GenBank/DDBJ whole genome shotgun (WGS) entry which is preliminary data.</text>
</comment>
<protein>
    <submittedName>
        <fullName evidence="2">DUF2798 domain-containing protein</fullName>
    </submittedName>
</protein>
<proteinExistence type="predicted"/>
<evidence type="ECO:0000313" key="2">
    <source>
        <dbReference type="EMBL" id="TPP11661.1"/>
    </source>
</evidence>